<accession>A0AA87MMU2</accession>
<sequence length="101" mass="12055">MWKNRLISKVRILKILYKDDKSNRKFLRIKREREIKLITKNELLVKLRKQDLSLWKRYVEISREFPQSLCSFCSFKSDFFAVKKGSLLVMTKIVSDGALIS</sequence>
<dbReference type="Proteomes" id="UP000001343">
    <property type="component" value="Unassembled WGS sequence"/>
</dbReference>
<gene>
    <name evidence="1" type="ORF">LEP1GSC125_2871</name>
</gene>
<evidence type="ECO:0000313" key="1">
    <source>
        <dbReference type="EMBL" id="EKS00295.1"/>
    </source>
</evidence>
<evidence type="ECO:0000313" key="2">
    <source>
        <dbReference type="Proteomes" id="UP000001343"/>
    </source>
</evidence>
<proteinExistence type="predicted"/>
<dbReference type="EMBL" id="AKWM02000038">
    <property type="protein sequence ID" value="EKS00295.1"/>
    <property type="molecule type" value="Genomic_DNA"/>
</dbReference>
<dbReference type="AlphaFoldDB" id="A0AA87MMU2"/>
<comment type="caution">
    <text evidence="1">The sequence shown here is derived from an EMBL/GenBank/DDBJ whole genome shotgun (WGS) entry which is preliminary data.</text>
</comment>
<protein>
    <submittedName>
        <fullName evidence="1">Uncharacterized protein</fullName>
    </submittedName>
</protein>
<organism evidence="1 2">
    <name type="scientific">Leptospira mayottensis 200901122</name>
    <dbReference type="NCBI Taxonomy" id="1193010"/>
    <lineage>
        <taxon>Bacteria</taxon>
        <taxon>Pseudomonadati</taxon>
        <taxon>Spirochaetota</taxon>
        <taxon>Spirochaetia</taxon>
        <taxon>Leptospirales</taxon>
        <taxon>Leptospiraceae</taxon>
        <taxon>Leptospira</taxon>
    </lineage>
</organism>
<name>A0AA87MMU2_9LEPT</name>
<reference evidence="1 2" key="1">
    <citation type="journal article" date="2014" name="Int. J. Syst. Evol. Microbiol.">
        <title>Leptospira mayottensis sp. nov., a pathogenic species of the genus Leptospira isolated from humans.</title>
        <authorList>
            <person name="Bourhy P."/>
            <person name="Collet L."/>
            <person name="Brisse S."/>
            <person name="Picardeau M."/>
        </authorList>
    </citation>
    <scope>NUCLEOTIDE SEQUENCE [LARGE SCALE GENOMIC DNA]</scope>
    <source>
        <strain evidence="1 2">200901122</strain>
    </source>
</reference>